<organism evidence="1 2">
    <name type="scientific">Burkholderia ubonensis</name>
    <dbReference type="NCBI Taxonomy" id="101571"/>
    <lineage>
        <taxon>Bacteria</taxon>
        <taxon>Pseudomonadati</taxon>
        <taxon>Pseudomonadota</taxon>
        <taxon>Betaproteobacteria</taxon>
        <taxon>Burkholderiales</taxon>
        <taxon>Burkholderiaceae</taxon>
        <taxon>Burkholderia</taxon>
        <taxon>Burkholderia cepacia complex</taxon>
    </lineage>
</organism>
<dbReference type="AlphaFoldDB" id="A0A119VJ80"/>
<proteinExistence type="predicted"/>
<protein>
    <submittedName>
        <fullName evidence="1">Uncharacterized protein</fullName>
    </submittedName>
</protein>
<comment type="caution">
    <text evidence="1">The sequence shown here is derived from an EMBL/GenBank/DDBJ whole genome shotgun (WGS) entry which is preliminary data.</text>
</comment>
<gene>
    <name evidence="1" type="ORF">WL73_29700</name>
</gene>
<reference evidence="1 2" key="1">
    <citation type="submission" date="2015-11" db="EMBL/GenBank/DDBJ databases">
        <title>Expanding the genomic diversity of Burkholderia species for the development of highly accurate diagnostics.</title>
        <authorList>
            <person name="Sahl J."/>
            <person name="Keim P."/>
            <person name="Wagner D."/>
        </authorList>
    </citation>
    <scope>NUCLEOTIDE SEQUENCE [LARGE SCALE GENOMIC DNA]</scope>
    <source>
        <strain evidence="1 2">MSMB2167WGS</strain>
    </source>
</reference>
<dbReference type="EMBL" id="LPIX01000116">
    <property type="protein sequence ID" value="KWD91906.1"/>
    <property type="molecule type" value="Genomic_DNA"/>
</dbReference>
<dbReference type="Proteomes" id="UP000062998">
    <property type="component" value="Unassembled WGS sequence"/>
</dbReference>
<accession>A0A119VJ80</accession>
<sequence>MQDSFGFLVSGVNCIVAGPCLKGLSQSAYGPGAYFLYDLRQTATVLGEAILYCDWLGTQHAALDQPITLQLPQRLP</sequence>
<name>A0A119VJ80_9BURK</name>
<evidence type="ECO:0000313" key="1">
    <source>
        <dbReference type="EMBL" id="KWD91906.1"/>
    </source>
</evidence>
<evidence type="ECO:0000313" key="2">
    <source>
        <dbReference type="Proteomes" id="UP000062998"/>
    </source>
</evidence>